<dbReference type="FunFam" id="2.30.29.30:FF:000159">
    <property type="entry name" value="mRNA-decapping enzyme-like protein"/>
    <property type="match status" value="1"/>
</dbReference>
<evidence type="ECO:0000313" key="6">
    <source>
        <dbReference type="Proteomes" id="UP000035740"/>
    </source>
</evidence>
<comment type="similarity">
    <text evidence="2">Belongs to the DCP1 family.</text>
</comment>
<dbReference type="InterPro" id="IPR011993">
    <property type="entry name" value="PH-like_dom_sf"/>
</dbReference>
<protein>
    <recommendedName>
        <fullName evidence="7">WH1 domain-containing protein</fullName>
    </recommendedName>
</protein>
<evidence type="ECO:0000256" key="4">
    <source>
        <dbReference type="ARBA" id="ARBA00022664"/>
    </source>
</evidence>
<dbReference type="OMA" id="QVLKFHY"/>
<evidence type="ECO:0000256" key="3">
    <source>
        <dbReference type="ARBA" id="ARBA00022490"/>
    </source>
</evidence>
<sequence length="142" mass="16660">MPQSVKLMPNLDQQITKHINLTVLQRFDPCIQDIVLTAAHVALYEFSMGQNQWSRKDVEGSLFVVKRNKDPWHQFIVMNQRNTENLVENLCGNFEFDVQVPYLLYKNVDQEVNGIWFYNTPECEVVADLFNRIIIQEVVQSQ</sequence>
<dbReference type="Pfam" id="PF06058">
    <property type="entry name" value="DCP1"/>
    <property type="match status" value="1"/>
</dbReference>
<evidence type="ECO:0000256" key="1">
    <source>
        <dbReference type="ARBA" id="ARBA00004496"/>
    </source>
</evidence>
<dbReference type="GO" id="GO:0000932">
    <property type="term" value="C:P-body"/>
    <property type="evidence" value="ECO:0007669"/>
    <property type="project" value="TreeGrafter"/>
</dbReference>
<keyword evidence="4" id="KW-0507">mRNA processing</keyword>
<dbReference type="Gramene" id="KMT15911">
    <property type="protein sequence ID" value="KMT15911"/>
    <property type="gene ID" value="BVRB_3g055980"/>
</dbReference>
<dbReference type="CDD" id="cd13182">
    <property type="entry name" value="EVH1-like_Dcp1"/>
    <property type="match status" value="1"/>
</dbReference>
<evidence type="ECO:0008006" key="7">
    <source>
        <dbReference type="Google" id="ProtNLM"/>
    </source>
</evidence>
<dbReference type="eggNOG" id="KOG1075">
    <property type="taxonomic scope" value="Eukaryota"/>
</dbReference>
<dbReference type="GO" id="GO:0031087">
    <property type="term" value="P:deadenylation-independent decapping of nuclear-transcribed mRNA"/>
    <property type="evidence" value="ECO:0007669"/>
    <property type="project" value="TreeGrafter"/>
</dbReference>
<comment type="subcellular location">
    <subcellularLocation>
        <location evidence="1">Cytoplasm</location>
    </subcellularLocation>
</comment>
<keyword evidence="6" id="KW-1185">Reference proteome</keyword>
<dbReference type="GO" id="GO:0008047">
    <property type="term" value="F:enzyme activator activity"/>
    <property type="evidence" value="ECO:0007669"/>
    <property type="project" value="InterPro"/>
</dbReference>
<dbReference type="GO" id="GO:0003729">
    <property type="term" value="F:mRNA binding"/>
    <property type="evidence" value="ECO:0007669"/>
    <property type="project" value="TreeGrafter"/>
</dbReference>
<dbReference type="OrthoDB" id="440673at2759"/>
<dbReference type="Gene3D" id="2.30.29.30">
    <property type="entry name" value="Pleckstrin-homology domain (PH domain)/Phosphotyrosine-binding domain (PTB)"/>
    <property type="match status" value="1"/>
</dbReference>
<evidence type="ECO:0000313" key="5">
    <source>
        <dbReference type="EMBL" id="KMT15911.1"/>
    </source>
</evidence>
<name>A0A0J8FJ46_BETVV</name>
<dbReference type="eggNOG" id="KOG2868">
    <property type="taxonomic scope" value="Eukaryota"/>
</dbReference>
<dbReference type="InterPro" id="IPR010334">
    <property type="entry name" value="Dcp1"/>
</dbReference>
<dbReference type="AlphaFoldDB" id="A0A0J8FJ46"/>
<dbReference type="GO" id="GO:0000290">
    <property type="term" value="P:deadenylation-dependent decapping of nuclear-transcribed mRNA"/>
    <property type="evidence" value="ECO:0007669"/>
    <property type="project" value="InterPro"/>
</dbReference>
<gene>
    <name evidence="5" type="ORF">BVRB_3g055980</name>
</gene>
<reference evidence="5 6" key="1">
    <citation type="journal article" date="2014" name="Nature">
        <title>The genome of the recently domesticated crop plant sugar beet (Beta vulgaris).</title>
        <authorList>
            <person name="Dohm J.C."/>
            <person name="Minoche A.E."/>
            <person name="Holtgrawe D."/>
            <person name="Capella-Gutierrez S."/>
            <person name="Zakrzewski F."/>
            <person name="Tafer H."/>
            <person name="Rupp O."/>
            <person name="Sorensen T.R."/>
            <person name="Stracke R."/>
            <person name="Reinhardt R."/>
            <person name="Goesmann A."/>
            <person name="Kraft T."/>
            <person name="Schulz B."/>
            <person name="Stadler P.F."/>
            <person name="Schmidt T."/>
            <person name="Gabaldon T."/>
            <person name="Lehrach H."/>
            <person name="Weisshaar B."/>
            <person name="Himmelbauer H."/>
        </authorList>
    </citation>
    <scope>NUCLEOTIDE SEQUENCE [LARGE SCALE GENOMIC DNA]</scope>
    <source>
        <tissue evidence="5">Taproot</tissue>
    </source>
</reference>
<accession>A0A0J8FJ46</accession>
<organism evidence="5 6">
    <name type="scientific">Beta vulgaris subsp. vulgaris</name>
    <name type="common">Beet</name>
    <dbReference type="NCBI Taxonomy" id="3555"/>
    <lineage>
        <taxon>Eukaryota</taxon>
        <taxon>Viridiplantae</taxon>
        <taxon>Streptophyta</taxon>
        <taxon>Embryophyta</taxon>
        <taxon>Tracheophyta</taxon>
        <taxon>Spermatophyta</taxon>
        <taxon>Magnoliopsida</taxon>
        <taxon>eudicotyledons</taxon>
        <taxon>Gunneridae</taxon>
        <taxon>Pentapetalae</taxon>
        <taxon>Caryophyllales</taxon>
        <taxon>Chenopodiaceae</taxon>
        <taxon>Betoideae</taxon>
        <taxon>Beta</taxon>
    </lineage>
</organism>
<proteinExistence type="inferred from homology"/>
<dbReference type="SUPFAM" id="SSF50729">
    <property type="entry name" value="PH domain-like"/>
    <property type="match status" value="1"/>
</dbReference>
<dbReference type="PANTHER" id="PTHR16290">
    <property type="entry name" value="TRANSCRIPTION FACTOR SMIF DECAPPING ENZYME DCP1"/>
    <property type="match status" value="1"/>
</dbReference>
<dbReference type="Proteomes" id="UP000035740">
    <property type="component" value="Chromosome 3"/>
</dbReference>
<evidence type="ECO:0000256" key="2">
    <source>
        <dbReference type="ARBA" id="ARBA00008778"/>
    </source>
</evidence>
<dbReference type="PANTHER" id="PTHR16290:SF0">
    <property type="entry name" value="DECAPPING PROTEIN 1, ISOFORM A"/>
    <property type="match status" value="1"/>
</dbReference>
<keyword evidence="3" id="KW-0963">Cytoplasm</keyword>
<dbReference type="EMBL" id="KQ090058">
    <property type="protein sequence ID" value="KMT15911.1"/>
    <property type="molecule type" value="Genomic_DNA"/>
</dbReference>
<dbReference type="GO" id="GO:0006397">
    <property type="term" value="P:mRNA processing"/>
    <property type="evidence" value="ECO:0007669"/>
    <property type="project" value="UniProtKB-KW"/>
</dbReference>